<name>A0A0F8XPL8_9ZZZZ</name>
<proteinExistence type="predicted"/>
<accession>A0A0F8XPL8</accession>
<evidence type="ECO:0000313" key="1">
    <source>
        <dbReference type="EMBL" id="KKK63130.1"/>
    </source>
</evidence>
<feature type="non-terminal residue" evidence="1">
    <location>
        <position position="1"/>
    </location>
</feature>
<comment type="caution">
    <text evidence="1">The sequence shown here is derived from an EMBL/GenBank/DDBJ whole genome shotgun (WGS) entry which is preliminary data.</text>
</comment>
<protein>
    <submittedName>
        <fullName evidence="1">Uncharacterized protein</fullName>
    </submittedName>
</protein>
<gene>
    <name evidence="1" type="ORF">LCGC14_2997380</name>
</gene>
<dbReference type="EMBL" id="LAZR01061663">
    <property type="protein sequence ID" value="KKK63130.1"/>
    <property type="molecule type" value="Genomic_DNA"/>
</dbReference>
<dbReference type="AlphaFoldDB" id="A0A0F8XPL8"/>
<reference evidence="1" key="1">
    <citation type="journal article" date="2015" name="Nature">
        <title>Complex archaea that bridge the gap between prokaryotes and eukaryotes.</title>
        <authorList>
            <person name="Spang A."/>
            <person name="Saw J.H."/>
            <person name="Jorgensen S.L."/>
            <person name="Zaremba-Niedzwiedzka K."/>
            <person name="Martijn J."/>
            <person name="Lind A.E."/>
            <person name="van Eijk R."/>
            <person name="Schleper C."/>
            <person name="Guy L."/>
            <person name="Ettema T.J."/>
        </authorList>
    </citation>
    <scope>NUCLEOTIDE SEQUENCE</scope>
</reference>
<organism evidence="1">
    <name type="scientific">marine sediment metagenome</name>
    <dbReference type="NCBI Taxonomy" id="412755"/>
    <lineage>
        <taxon>unclassified sequences</taxon>
        <taxon>metagenomes</taxon>
        <taxon>ecological metagenomes</taxon>
    </lineage>
</organism>
<sequence length="24" mass="2793">ENNIMRDSAEVILRALHKIAERLT</sequence>